<protein>
    <submittedName>
        <fullName evidence="1">Uncharacterized protein</fullName>
    </submittedName>
</protein>
<name>A0ACA9Y8P2_9ASCO</name>
<organism evidence="1 2">
    <name type="scientific">[Candida] jaroonii</name>
    <dbReference type="NCBI Taxonomy" id="467808"/>
    <lineage>
        <taxon>Eukaryota</taxon>
        <taxon>Fungi</taxon>
        <taxon>Dikarya</taxon>
        <taxon>Ascomycota</taxon>
        <taxon>Saccharomycotina</taxon>
        <taxon>Pichiomycetes</taxon>
        <taxon>Debaryomycetaceae</taxon>
        <taxon>Yamadazyma</taxon>
    </lineage>
</organism>
<sequence length="402" mass="45835">MMIPYNYYDQRVPMTPRTPKTPGNSTINTNKSNISTTPATPITPGVTYLLPNYLVAGQPNYFQSNFYNNQMTPNPQNYQLTSNYQISTNYQVPQNFQVSPNFQNVSVHSPKETKDGVTINFPINKLSSEILVPLAVYNTLISIYGNIQTKKYATSAINPIRNYLTVYEYAINNSTVIWDYETGFVHLTGIWKAAENNNPSDLDFRSKEAKSKADIVKLLDSTPKKYQGFIKRIRGGFLKIQGTWLPYSLCKILARRFCYYIRYELIPIFGNDFPDLCLHPTDEKFGQLKFDDLNFDNVDNDKDVVEASKCLQALSNSYTHSNYENQKMESAFKLENPFTYKPRKIRTTSFDMISPTTPIKKSPSGIDSLLKAADMAKTDTELPGQPPNKVRRISIKINDLLT</sequence>
<evidence type="ECO:0000313" key="2">
    <source>
        <dbReference type="Proteomes" id="UP001152531"/>
    </source>
</evidence>
<reference evidence="1" key="1">
    <citation type="submission" date="2022-06" db="EMBL/GenBank/DDBJ databases">
        <authorList>
            <person name="Legras J.-L."/>
            <person name="Devillers H."/>
            <person name="Grondin C."/>
        </authorList>
    </citation>
    <scope>NUCLEOTIDE SEQUENCE</scope>
    <source>
        <strain evidence="1">CLIB 1444</strain>
    </source>
</reference>
<accession>A0ACA9Y8P2</accession>
<evidence type="ECO:0000313" key="1">
    <source>
        <dbReference type="EMBL" id="CAH6721356.1"/>
    </source>
</evidence>
<proteinExistence type="predicted"/>
<dbReference type="Proteomes" id="UP001152531">
    <property type="component" value="Unassembled WGS sequence"/>
</dbReference>
<keyword evidence="2" id="KW-1185">Reference proteome</keyword>
<dbReference type="EMBL" id="CALSDN010000006">
    <property type="protein sequence ID" value="CAH6721356.1"/>
    <property type="molecule type" value="Genomic_DNA"/>
</dbReference>
<gene>
    <name evidence="1" type="ORF">CLIB1444_06S00298</name>
</gene>
<comment type="caution">
    <text evidence="1">The sequence shown here is derived from an EMBL/GenBank/DDBJ whole genome shotgun (WGS) entry which is preliminary data.</text>
</comment>